<dbReference type="InterPro" id="IPR015797">
    <property type="entry name" value="NUDIX_hydrolase-like_dom_sf"/>
</dbReference>
<keyword evidence="3" id="KW-1185">Reference proteome</keyword>
<dbReference type="PANTHER" id="PTHR43736">
    <property type="entry name" value="ADP-RIBOSE PYROPHOSPHATASE"/>
    <property type="match status" value="1"/>
</dbReference>
<dbReference type="CDD" id="cd03674">
    <property type="entry name" value="NUDIX_Hydrolase"/>
    <property type="match status" value="1"/>
</dbReference>
<proteinExistence type="inferred from homology"/>
<organism evidence="2 3">
    <name type="scientific">Mariniplasma anaerobium</name>
    <dbReference type="NCBI Taxonomy" id="2735436"/>
    <lineage>
        <taxon>Bacteria</taxon>
        <taxon>Bacillati</taxon>
        <taxon>Mycoplasmatota</taxon>
        <taxon>Mollicutes</taxon>
        <taxon>Acholeplasmatales</taxon>
        <taxon>Acholeplasmataceae</taxon>
        <taxon>Mariniplasma</taxon>
    </lineage>
</organism>
<gene>
    <name evidence="2" type="ORF">MPAN_011470</name>
</gene>
<dbReference type="PROSITE" id="PS51462">
    <property type="entry name" value="NUDIX"/>
    <property type="match status" value="1"/>
</dbReference>
<dbReference type="SUPFAM" id="SSF55811">
    <property type="entry name" value="Nudix"/>
    <property type="match status" value="1"/>
</dbReference>
<sequence>MTYIDLIEKYEPYNEQEVRDKKAILDFISQNDNHLVRTNLVAHLTSSAIVLNKDYTKVLFAFHNIYQSWSWLGGHLDGDKDLLKVAIKETKEETGIKHVKAFSSDIFMIDVIYVSNHIKHKKYVGDHLHLNVTFLLVGDESDTLVVKKDENQDVRWFDLDDVFNHISEERMVPVFKKAIQKIKQIIV</sequence>
<protein>
    <submittedName>
        <fullName evidence="2">NUDIX hydrolase</fullName>
    </submittedName>
</protein>
<evidence type="ECO:0000313" key="3">
    <source>
        <dbReference type="Proteomes" id="UP000620133"/>
    </source>
</evidence>
<dbReference type="EMBL" id="AP024412">
    <property type="protein sequence ID" value="BCR36254.1"/>
    <property type="molecule type" value="Genomic_DNA"/>
</dbReference>
<dbReference type="RefSeq" id="WP_176238924.1">
    <property type="nucleotide sequence ID" value="NZ_AP024412.1"/>
</dbReference>
<reference evidence="2" key="1">
    <citation type="submission" date="2021-01" db="EMBL/GenBank/DDBJ databases">
        <title>Draft genome sequence of Acholeplasmataceae bacterium strain Mahy22.</title>
        <authorList>
            <person name="Watanabe M."/>
            <person name="Kojima H."/>
            <person name="Fukui M."/>
        </authorList>
    </citation>
    <scope>NUCLEOTIDE SEQUENCE</scope>
    <source>
        <strain evidence="2">Mahy22</strain>
    </source>
</reference>
<evidence type="ECO:0000313" key="2">
    <source>
        <dbReference type="EMBL" id="BCR36254.1"/>
    </source>
</evidence>
<dbReference type="Pfam" id="PF00293">
    <property type="entry name" value="NUDIX"/>
    <property type="match status" value="1"/>
</dbReference>
<dbReference type="PANTHER" id="PTHR43736:SF1">
    <property type="entry name" value="DIHYDRONEOPTERIN TRIPHOSPHATE DIPHOSPHATASE"/>
    <property type="match status" value="1"/>
</dbReference>
<name>A0A7U9XW96_9MOLU</name>
<dbReference type="InterPro" id="IPR000086">
    <property type="entry name" value="NUDIX_hydrolase_dom"/>
</dbReference>
<comment type="similarity">
    <text evidence="1">Belongs to the Nudix hydrolase family.</text>
</comment>
<dbReference type="KEGG" id="manr:MPAN_011470"/>
<dbReference type="Proteomes" id="UP000620133">
    <property type="component" value="Chromosome"/>
</dbReference>
<evidence type="ECO:0000256" key="1">
    <source>
        <dbReference type="ARBA" id="ARBA00005582"/>
    </source>
</evidence>
<dbReference type="GO" id="GO:0016787">
    <property type="term" value="F:hydrolase activity"/>
    <property type="evidence" value="ECO:0007669"/>
    <property type="project" value="UniProtKB-KW"/>
</dbReference>
<dbReference type="Gene3D" id="3.90.79.10">
    <property type="entry name" value="Nucleoside Triphosphate Pyrophosphohydrolase"/>
    <property type="match status" value="1"/>
</dbReference>
<accession>A0A7U9XW96</accession>
<keyword evidence="2" id="KW-0378">Hydrolase</keyword>
<dbReference type="AlphaFoldDB" id="A0A7U9XW96"/>